<protein>
    <submittedName>
        <fullName evidence="1">Uncharacterized protein</fullName>
    </submittedName>
</protein>
<proteinExistence type="predicted"/>
<sequence length="84" mass="9254">MPKHNTKSYPLLHELIPPKSNTGYHPLSKPGASDNLKGFVSYPTVLNIIPSSFIGKDDNCSQLMPRLSLSHEYMNGKCVLSPAE</sequence>
<gene>
    <name evidence="1" type="ORF">JTE90_007261</name>
</gene>
<organism evidence="1 2">
    <name type="scientific">Oedothorax gibbosus</name>
    <dbReference type="NCBI Taxonomy" id="931172"/>
    <lineage>
        <taxon>Eukaryota</taxon>
        <taxon>Metazoa</taxon>
        <taxon>Ecdysozoa</taxon>
        <taxon>Arthropoda</taxon>
        <taxon>Chelicerata</taxon>
        <taxon>Arachnida</taxon>
        <taxon>Araneae</taxon>
        <taxon>Araneomorphae</taxon>
        <taxon>Entelegynae</taxon>
        <taxon>Araneoidea</taxon>
        <taxon>Linyphiidae</taxon>
        <taxon>Erigoninae</taxon>
        <taxon>Oedothorax</taxon>
    </lineage>
</organism>
<comment type="caution">
    <text evidence="1">The sequence shown here is derived from an EMBL/GenBank/DDBJ whole genome shotgun (WGS) entry which is preliminary data.</text>
</comment>
<dbReference type="EMBL" id="JAFNEN010000054">
    <property type="protein sequence ID" value="KAG8197524.1"/>
    <property type="molecule type" value="Genomic_DNA"/>
</dbReference>
<dbReference type="Proteomes" id="UP000827092">
    <property type="component" value="Unassembled WGS sequence"/>
</dbReference>
<accession>A0AAV6VLQ6</accession>
<name>A0AAV6VLQ6_9ARAC</name>
<keyword evidence="2" id="KW-1185">Reference proteome</keyword>
<dbReference type="AlphaFoldDB" id="A0AAV6VLQ6"/>
<reference evidence="1 2" key="1">
    <citation type="journal article" date="2022" name="Nat. Ecol. Evol.">
        <title>A masculinizing supergene underlies an exaggerated male reproductive morph in a spider.</title>
        <authorList>
            <person name="Hendrickx F."/>
            <person name="De Corte Z."/>
            <person name="Sonet G."/>
            <person name="Van Belleghem S.M."/>
            <person name="Kostlbacher S."/>
            <person name="Vangestel C."/>
        </authorList>
    </citation>
    <scope>NUCLEOTIDE SEQUENCE [LARGE SCALE GENOMIC DNA]</scope>
    <source>
        <strain evidence="1">W744_W776</strain>
    </source>
</reference>
<evidence type="ECO:0000313" key="1">
    <source>
        <dbReference type="EMBL" id="KAG8197524.1"/>
    </source>
</evidence>
<evidence type="ECO:0000313" key="2">
    <source>
        <dbReference type="Proteomes" id="UP000827092"/>
    </source>
</evidence>